<reference evidence="2 3" key="1">
    <citation type="submission" date="2015-02" db="EMBL/GenBank/DDBJ databases">
        <title>Genome sequene of Rhodovulum sulfidophilum DSM 2351.</title>
        <authorList>
            <person name="Nagao N."/>
        </authorList>
    </citation>
    <scope>NUCLEOTIDE SEQUENCE [LARGE SCALE GENOMIC DNA]</scope>
    <source>
        <strain evidence="2 3">DSM 2351</strain>
    </source>
</reference>
<sequence length="180" mass="19227">MLNRLASIGTFVGGAATMGLALLGFHAFLHDPMPRTAEEAVAQLTRIADGMGGIVGDRTDTATRAAIVSEAARVAAEAARPLDDATAVIAHVSFGVFDLPVLETWEVEASDGRVIPLTVLRGGSGQAYLAFDGKDYRLGVGKFLSYESGADLCRLLLVKKVDGGVYRLRWRCIPDHRDQL</sequence>
<evidence type="ECO:0000256" key="1">
    <source>
        <dbReference type="SAM" id="Phobius"/>
    </source>
</evidence>
<feature type="transmembrane region" description="Helical" evidence="1">
    <location>
        <begin position="6"/>
        <end position="29"/>
    </location>
</feature>
<dbReference type="PATRIC" id="fig|35806.4.peg.747"/>
<organism evidence="2 3">
    <name type="scientific">Rhodovulum sulfidophilum</name>
    <name type="common">Rhodobacter sulfidophilus</name>
    <dbReference type="NCBI Taxonomy" id="35806"/>
    <lineage>
        <taxon>Bacteria</taxon>
        <taxon>Pseudomonadati</taxon>
        <taxon>Pseudomonadota</taxon>
        <taxon>Alphaproteobacteria</taxon>
        <taxon>Rhodobacterales</taxon>
        <taxon>Paracoccaceae</taxon>
        <taxon>Rhodovulum</taxon>
    </lineage>
</organism>
<dbReference type="KEGG" id="rsu:NHU_00728"/>
<accession>A0A0D6AYR7</accession>
<protein>
    <submittedName>
        <fullName evidence="2">Beta-phosphoglucomutase</fullName>
    </submittedName>
</protein>
<gene>
    <name evidence="2" type="ORF">NHU_00728</name>
</gene>
<keyword evidence="1" id="KW-0812">Transmembrane</keyword>
<keyword evidence="1" id="KW-0472">Membrane</keyword>
<keyword evidence="1" id="KW-1133">Transmembrane helix</keyword>
<dbReference type="AlphaFoldDB" id="A0A0D6AYR7"/>
<dbReference type="EMBL" id="AP014800">
    <property type="protein sequence ID" value="BAQ67896.1"/>
    <property type="molecule type" value="Genomic_DNA"/>
</dbReference>
<evidence type="ECO:0000313" key="3">
    <source>
        <dbReference type="Proteomes" id="UP000064912"/>
    </source>
</evidence>
<proteinExistence type="predicted"/>
<dbReference type="Proteomes" id="UP000064912">
    <property type="component" value="Chromosome"/>
</dbReference>
<name>A0A0D6AYR7_RHOSU</name>
<evidence type="ECO:0000313" key="2">
    <source>
        <dbReference type="EMBL" id="BAQ67896.1"/>
    </source>
</evidence>